<dbReference type="GO" id="GO:0042781">
    <property type="term" value="F:3'-tRNA processing endoribonuclease activity"/>
    <property type="evidence" value="ECO:0007669"/>
    <property type="project" value="TreeGrafter"/>
</dbReference>
<sequence>MKLTVLGASGSMSGPNSAASSYLVSAGSTQIVMDMGPGSFGALLRHTDPADLDAIFLSHLHADHCTDILSMQVYRRWHPKGKLKPVPVYAPSGILERVRGIEGNPDTSETYADVFDFRPLPADVQIGDLHVRSTAVYHSVEAYALTVEGPAEGGGTASLCYSGDTDECDGAVEACAGVDLFLCECGFTSEDTAEGIHLNGIKAARVAAKGQARKLLLTHIQPWTDASVCLDEAEGFLKSPEGEQLAGAVGLLNAKVGLAEDGKTYLL</sequence>
<dbReference type="SMART" id="SM00849">
    <property type="entry name" value="Lactamase_B"/>
    <property type="match status" value="1"/>
</dbReference>
<evidence type="ECO:0000259" key="1">
    <source>
        <dbReference type="SMART" id="SM00849"/>
    </source>
</evidence>
<dbReference type="CDD" id="cd07716">
    <property type="entry name" value="RNaseZ_short-form-like_MBL-fold"/>
    <property type="match status" value="1"/>
</dbReference>
<dbReference type="Gene3D" id="3.60.15.10">
    <property type="entry name" value="Ribonuclease Z/Hydroxyacylglutathione hydrolase-like"/>
    <property type="match status" value="1"/>
</dbReference>
<evidence type="ECO:0000313" key="3">
    <source>
        <dbReference type="Proteomes" id="UP001211044"/>
    </source>
</evidence>
<dbReference type="EMBL" id="CP116394">
    <property type="protein sequence ID" value="WCE45509.1"/>
    <property type="molecule type" value="Genomic_DNA"/>
</dbReference>
<dbReference type="PANTHER" id="PTHR46018:SF4">
    <property type="entry name" value="METALLO-HYDROLASE YHFI-RELATED"/>
    <property type="match status" value="1"/>
</dbReference>
<reference evidence="2" key="1">
    <citation type="submission" date="2023-01" db="EMBL/GenBank/DDBJ databases">
        <title>Comparative Genomic Analysis of the Clinically-Derived Winkia Strain NY0527 Provides Evidence into the Taxonomic Reassignment of Winkia neuii and Characterizes Their Virulence Traits.</title>
        <authorList>
            <person name="Cai X."/>
            <person name="Peng Y."/>
            <person name="Li M."/>
            <person name="Qiu Y."/>
            <person name="Wang Y."/>
            <person name="Xu L."/>
            <person name="Hou Q."/>
        </authorList>
    </citation>
    <scope>NUCLEOTIDE SEQUENCE</scope>
    <source>
        <strain evidence="2">NY0527</strain>
    </source>
</reference>
<proteinExistence type="predicted"/>
<feature type="domain" description="Metallo-beta-lactamase" evidence="1">
    <location>
        <begin position="18"/>
        <end position="219"/>
    </location>
</feature>
<dbReference type="InterPro" id="IPR036866">
    <property type="entry name" value="RibonucZ/Hydroxyglut_hydro"/>
</dbReference>
<name>A0AB38XMV8_9ACTO</name>
<dbReference type="InterPro" id="IPR001279">
    <property type="entry name" value="Metallo-B-lactamas"/>
</dbReference>
<dbReference type="AlphaFoldDB" id="A0AB38XMV8"/>
<accession>A0AB38XMV8</accession>
<dbReference type="SUPFAM" id="SSF56281">
    <property type="entry name" value="Metallo-hydrolase/oxidoreductase"/>
    <property type="match status" value="1"/>
</dbReference>
<gene>
    <name evidence="2" type="ORF">PIG85_07570</name>
</gene>
<dbReference type="Proteomes" id="UP001211044">
    <property type="component" value="Chromosome"/>
</dbReference>
<dbReference type="RefSeq" id="WP_101485938.1">
    <property type="nucleotide sequence ID" value="NZ_CP116394.1"/>
</dbReference>
<protein>
    <submittedName>
        <fullName evidence="2">MBL fold metallo-hydrolase</fullName>
    </submittedName>
</protein>
<evidence type="ECO:0000313" key="2">
    <source>
        <dbReference type="EMBL" id="WCE45509.1"/>
    </source>
</evidence>
<organism evidence="2 3">
    <name type="scientific">Winkia neuii subsp. anitrata</name>
    <dbReference type="NCBI Taxonomy" id="29318"/>
    <lineage>
        <taxon>Bacteria</taxon>
        <taxon>Bacillati</taxon>
        <taxon>Actinomycetota</taxon>
        <taxon>Actinomycetes</taxon>
        <taxon>Actinomycetales</taxon>
        <taxon>Actinomycetaceae</taxon>
        <taxon>Winkia</taxon>
    </lineage>
</organism>
<dbReference type="PANTHER" id="PTHR46018">
    <property type="entry name" value="ZINC PHOSPHODIESTERASE ELAC PROTEIN 1"/>
    <property type="match status" value="1"/>
</dbReference>
<dbReference type="Pfam" id="PF12706">
    <property type="entry name" value="Lactamase_B_2"/>
    <property type="match status" value="1"/>
</dbReference>
<dbReference type="KEGG" id="wne:PIG85_07570"/>